<dbReference type="AlphaFoldDB" id="A0A0G1XVJ5"/>
<comment type="caution">
    <text evidence="1">The sequence shown here is derived from an EMBL/GenBank/DDBJ whole genome shotgun (WGS) entry which is preliminary data.</text>
</comment>
<protein>
    <submittedName>
        <fullName evidence="1">Uncharacterized protein</fullName>
    </submittedName>
</protein>
<dbReference type="EMBL" id="LCRN01000055">
    <property type="protein sequence ID" value="KKW34955.1"/>
    <property type="molecule type" value="Genomic_DNA"/>
</dbReference>
<organism evidence="1 2">
    <name type="scientific">Candidatus Uhrbacteria bacterium GW2011_GWC2_53_7</name>
    <dbReference type="NCBI Taxonomy" id="1618986"/>
    <lineage>
        <taxon>Bacteria</taxon>
        <taxon>Candidatus Uhriibacteriota</taxon>
    </lineage>
</organism>
<sequence>ALEDDRDRAVGEVVIERDQRVRTEVAFDALEELRRQEQAEYSLRQGELESKLSRAERALGVAAGDAETAKVLYKDHVRAGRCGDPLDEAHPADADADRAHYQCGFGLILCDGRLPSQADNCRRVVKR</sequence>
<accession>A0A0G1XVJ5</accession>
<name>A0A0G1XVJ5_9BACT</name>
<evidence type="ECO:0000313" key="2">
    <source>
        <dbReference type="Proteomes" id="UP000033865"/>
    </source>
</evidence>
<evidence type="ECO:0000313" key="1">
    <source>
        <dbReference type="EMBL" id="KKW34955.1"/>
    </source>
</evidence>
<reference evidence="1 2" key="1">
    <citation type="journal article" date="2015" name="Nature">
        <title>rRNA introns, odd ribosomes, and small enigmatic genomes across a large radiation of phyla.</title>
        <authorList>
            <person name="Brown C.T."/>
            <person name="Hug L.A."/>
            <person name="Thomas B.C."/>
            <person name="Sharon I."/>
            <person name="Castelle C.J."/>
            <person name="Singh A."/>
            <person name="Wilkins M.J."/>
            <person name="Williams K.H."/>
            <person name="Banfield J.F."/>
        </authorList>
    </citation>
    <scope>NUCLEOTIDE SEQUENCE [LARGE SCALE GENOMIC DNA]</scope>
</reference>
<dbReference type="Proteomes" id="UP000033865">
    <property type="component" value="Unassembled WGS sequence"/>
</dbReference>
<gene>
    <name evidence="1" type="ORF">UY82_C0055G0001</name>
</gene>
<feature type="non-terminal residue" evidence="1">
    <location>
        <position position="1"/>
    </location>
</feature>
<proteinExistence type="predicted"/>